<dbReference type="Gene3D" id="2.40.70.10">
    <property type="entry name" value="Acid Proteases"/>
    <property type="match status" value="2"/>
</dbReference>
<evidence type="ECO:0000256" key="7">
    <source>
        <dbReference type="ARBA" id="ARBA00022801"/>
    </source>
</evidence>
<dbReference type="GO" id="GO:0005576">
    <property type="term" value="C:extracellular region"/>
    <property type="evidence" value="ECO:0007669"/>
    <property type="project" value="UniProtKB-SubCell"/>
</dbReference>
<dbReference type="FunFam" id="2.40.70.10:FF:000058">
    <property type="entry name" value="ASpartyl Protease"/>
    <property type="match status" value="1"/>
</dbReference>
<dbReference type="InterPro" id="IPR001461">
    <property type="entry name" value="Aspartic_peptidase_A1"/>
</dbReference>
<dbReference type="InterPro" id="IPR034164">
    <property type="entry name" value="Pepsin-like_dom"/>
</dbReference>
<evidence type="ECO:0000256" key="8">
    <source>
        <dbReference type="ARBA" id="ARBA00023157"/>
    </source>
</evidence>
<dbReference type="MEROPS" id="A01.053"/>
<dbReference type="GO" id="GO:0005764">
    <property type="term" value="C:lysosome"/>
    <property type="evidence" value="ECO:0007669"/>
    <property type="project" value="TreeGrafter"/>
</dbReference>
<keyword evidence="5" id="KW-0732">Signal</keyword>
<dbReference type="PANTHER" id="PTHR47966">
    <property type="entry name" value="BETA-SITE APP-CLEAVING ENZYME, ISOFORM A-RELATED"/>
    <property type="match status" value="1"/>
</dbReference>
<keyword evidence="8" id="KW-1015">Disulfide bond</keyword>
<name>F1LB74_ASCSU</name>
<dbReference type="EMBL" id="JI176140">
    <property type="protein sequence ID" value="ADY47378.1"/>
    <property type="molecule type" value="mRNA"/>
</dbReference>
<dbReference type="PROSITE" id="PS51767">
    <property type="entry name" value="PEPTIDASE_A1"/>
    <property type="match status" value="1"/>
</dbReference>
<dbReference type="GO" id="GO:0006508">
    <property type="term" value="P:proteolysis"/>
    <property type="evidence" value="ECO:0007669"/>
    <property type="project" value="UniProtKB-KW"/>
</dbReference>
<keyword evidence="4 11" id="KW-0645">Protease</keyword>
<sequence>MAAGFYGQDIINLGGMNINVTFGQATVLDPQLMVDAAFDGILGLAFQSLSVGNTLPPFLAAYRQNIIDEAIFTVFLRRAGYTGSLDGGVYTFGGFDDVNCDSKINYVSLSSATYFQFRLEKFYFGTTLLGTSTVEVISDTGTSFLGAPSKIVESVAQAIGAKQDQSGYVVPCNYGQLPNMTFVIGGHEYIITSDNYIVRMGARRCELAMVSLQSMGLPISWILGDPFIREYCNVHDMQNRRIGFAKSRQY</sequence>
<dbReference type="Pfam" id="PF00026">
    <property type="entry name" value="Asp"/>
    <property type="match status" value="1"/>
</dbReference>
<keyword evidence="3" id="KW-0964">Secreted</keyword>
<reference evidence="11" key="1">
    <citation type="journal article" date="2011" name="Genome Res.">
        <title>Deep small RNA sequencing from the nematode Ascaris reveals conservation, functional diversification, and novel developmental profiles.</title>
        <authorList>
            <person name="Wang J."/>
            <person name="Czech B."/>
            <person name="Crunk A."/>
            <person name="Wallace A."/>
            <person name="Mitreva M."/>
            <person name="Hannon G.J."/>
            <person name="Davis R.E."/>
        </authorList>
    </citation>
    <scope>NUCLEOTIDE SEQUENCE</scope>
</reference>
<evidence type="ECO:0000256" key="3">
    <source>
        <dbReference type="ARBA" id="ARBA00022525"/>
    </source>
</evidence>
<evidence type="ECO:0000256" key="2">
    <source>
        <dbReference type="ARBA" id="ARBA00007447"/>
    </source>
</evidence>
<comment type="subcellular location">
    <subcellularLocation>
        <location evidence="1">Secreted</location>
    </subcellularLocation>
</comment>
<dbReference type="GO" id="GO:0004190">
    <property type="term" value="F:aspartic-type endopeptidase activity"/>
    <property type="evidence" value="ECO:0007669"/>
    <property type="project" value="UniProtKB-KW"/>
</dbReference>
<organism evidence="11">
    <name type="scientific">Ascaris suum</name>
    <name type="common">Pig roundworm</name>
    <name type="synonym">Ascaris lumbricoides</name>
    <dbReference type="NCBI Taxonomy" id="6253"/>
    <lineage>
        <taxon>Eukaryota</taxon>
        <taxon>Metazoa</taxon>
        <taxon>Ecdysozoa</taxon>
        <taxon>Nematoda</taxon>
        <taxon>Chromadorea</taxon>
        <taxon>Rhabditida</taxon>
        <taxon>Spirurina</taxon>
        <taxon>Ascaridomorpha</taxon>
        <taxon>Ascaridoidea</taxon>
        <taxon>Ascarididae</taxon>
        <taxon>Ascaris</taxon>
    </lineage>
</organism>
<dbReference type="InterPro" id="IPR033121">
    <property type="entry name" value="PEPTIDASE_A1"/>
</dbReference>
<dbReference type="AlphaFoldDB" id="F1LB74"/>
<evidence type="ECO:0000259" key="10">
    <source>
        <dbReference type="PROSITE" id="PS51767"/>
    </source>
</evidence>
<evidence type="ECO:0000256" key="9">
    <source>
        <dbReference type="ARBA" id="ARBA00023180"/>
    </source>
</evidence>
<keyword evidence="6" id="KW-0064">Aspartyl protease</keyword>
<keyword evidence="7" id="KW-0378">Hydrolase</keyword>
<dbReference type="CDD" id="cd05471">
    <property type="entry name" value="pepsin_like"/>
    <property type="match status" value="1"/>
</dbReference>
<dbReference type="SUPFAM" id="SSF50630">
    <property type="entry name" value="Acid proteases"/>
    <property type="match status" value="1"/>
</dbReference>
<protein>
    <submittedName>
        <fullName evidence="11">Aspartic protease 6</fullName>
    </submittedName>
</protein>
<evidence type="ECO:0000256" key="6">
    <source>
        <dbReference type="ARBA" id="ARBA00022750"/>
    </source>
</evidence>
<accession>F1LB74</accession>
<proteinExistence type="evidence at transcript level"/>
<evidence type="ECO:0000256" key="1">
    <source>
        <dbReference type="ARBA" id="ARBA00004613"/>
    </source>
</evidence>
<feature type="domain" description="Peptidase A1" evidence="10">
    <location>
        <begin position="1"/>
        <end position="245"/>
    </location>
</feature>
<evidence type="ECO:0000256" key="5">
    <source>
        <dbReference type="ARBA" id="ARBA00022729"/>
    </source>
</evidence>
<evidence type="ECO:0000256" key="4">
    <source>
        <dbReference type="ARBA" id="ARBA00022670"/>
    </source>
</evidence>
<evidence type="ECO:0000313" key="11">
    <source>
        <dbReference type="EMBL" id="ADY47378.1"/>
    </source>
</evidence>
<dbReference type="PRINTS" id="PR00792">
    <property type="entry name" value="PEPSIN"/>
</dbReference>
<keyword evidence="9" id="KW-0325">Glycoprotein</keyword>
<dbReference type="PANTHER" id="PTHR47966:SF45">
    <property type="entry name" value="PEPTIDASE A1 DOMAIN-CONTAINING PROTEIN"/>
    <property type="match status" value="1"/>
</dbReference>
<comment type="similarity">
    <text evidence="2">Belongs to the peptidase A1 family.</text>
</comment>
<dbReference type="InterPro" id="IPR021109">
    <property type="entry name" value="Peptidase_aspartic_dom_sf"/>
</dbReference>